<dbReference type="Gene3D" id="3.40.50.300">
    <property type="entry name" value="P-loop containing nucleotide triphosphate hydrolases"/>
    <property type="match status" value="1"/>
</dbReference>
<dbReference type="SMART" id="SM01043">
    <property type="entry name" value="BTAD"/>
    <property type="match status" value="1"/>
</dbReference>
<gene>
    <name evidence="7" type="ORF">Pflav_010910</name>
</gene>
<reference evidence="7 8" key="1">
    <citation type="submission" date="2020-03" db="EMBL/GenBank/DDBJ databases">
        <title>Whole genome shotgun sequence of Phytohabitans flavus NBRC 107702.</title>
        <authorList>
            <person name="Komaki H."/>
            <person name="Tamura T."/>
        </authorList>
    </citation>
    <scope>NUCLEOTIDE SEQUENCE [LARGE SCALE GENOMIC DNA]</scope>
    <source>
        <strain evidence="7 8">NBRC 107702</strain>
    </source>
</reference>
<keyword evidence="8" id="KW-1185">Reference proteome</keyword>
<evidence type="ECO:0000313" key="8">
    <source>
        <dbReference type="Proteomes" id="UP000502508"/>
    </source>
</evidence>
<comment type="similarity">
    <text evidence="1">Belongs to the AfsR/DnrI/RedD regulatory family.</text>
</comment>
<dbReference type="GO" id="GO:0043531">
    <property type="term" value="F:ADP binding"/>
    <property type="evidence" value="ECO:0007669"/>
    <property type="project" value="InterPro"/>
</dbReference>
<dbReference type="SUPFAM" id="SSF48452">
    <property type="entry name" value="TPR-like"/>
    <property type="match status" value="1"/>
</dbReference>
<protein>
    <recommendedName>
        <fullName evidence="6">OmpR/PhoB-type domain-containing protein</fullName>
    </recommendedName>
</protein>
<name>A0A6F8XLM2_9ACTN</name>
<evidence type="ECO:0000256" key="1">
    <source>
        <dbReference type="ARBA" id="ARBA00005820"/>
    </source>
</evidence>
<sequence>MVASGIRFAVLGPVRAWRDGVEIDLGSPQQRAVLAILLLREDGQVSLDELIDGVWGDQPPRAAISIVRTYIYRLRRILGPGDTTIASVGGGYTLRVPADAVDLRVFRAALARAEAARRAGELELTAACLQEALDQWTGPPLMGVGGRFLDGQRAALAQHRLGVLEDRLAADVELGEYVRAVVGLSTLVNESPLRERPRELLMLALYRSGRQADALAVYQKTRELLATELGLDPGPGLQEIHRQILGADPRLAGEAASQASAPVVGMVPSQLPAAVPDFTGREEIIKELTLAASAPDGPRVIGITGLAGVGKTALATQFGHALRERFPDGQLFISLTDADGRPVETGEALQFLLQSIGTPAHLIPDGTCQRAAMWRSSIVGRRLLLVLDDIQDGEQANCLMLDTGSLVVVTAQRRLPEVAGARWFTLEGLAPGEALRFLRAIVGPALDRHDPQAVDDIAAACSYLPLPLRVLASRVAARPDWDLGRAGIGLSSRVPNIDLRMPDCAAAVRPLDRSYERLPQAVARAFRLLAGVEGIDLSVPLAASVLGLTEDEADRLLEILADLHLLRRGRPGRYRYPDLVRSYVRCRFGIADHEQGRKRGRGAVPQLVGAVSGRVAQPEAAPAGVW</sequence>
<keyword evidence="3 5" id="KW-0238">DNA-binding</keyword>
<dbReference type="InterPro" id="IPR001867">
    <property type="entry name" value="OmpR/PhoB-type_DNA-bd"/>
</dbReference>
<keyword evidence="4" id="KW-0804">Transcription</keyword>
<dbReference type="AlphaFoldDB" id="A0A6F8XLM2"/>
<evidence type="ECO:0000313" key="7">
    <source>
        <dbReference type="EMBL" id="BCB74681.1"/>
    </source>
</evidence>
<dbReference type="Gene3D" id="1.10.10.10">
    <property type="entry name" value="Winged helix-like DNA-binding domain superfamily/Winged helix DNA-binding domain"/>
    <property type="match status" value="1"/>
</dbReference>
<dbReference type="Pfam" id="PF03704">
    <property type="entry name" value="BTAD"/>
    <property type="match status" value="1"/>
</dbReference>
<dbReference type="GO" id="GO:0000160">
    <property type="term" value="P:phosphorelay signal transduction system"/>
    <property type="evidence" value="ECO:0007669"/>
    <property type="project" value="InterPro"/>
</dbReference>
<evidence type="ECO:0000256" key="4">
    <source>
        <dbReference type="ARBA" id="ARBA00023163"/>
    </source>
</evidence>
<evidence type="ECO:0000256" key="5">
    <source>
        <dbReference type="PROSITE-ProRule" id="PRU01091"/>
    </source>
</evidence>
<dbReference type="GO" id="GO:0006355">
    <property type="term" value="P:regulation of DNA-templated transcription"/>
    <property type="evidence" value="ECO:0007669"/>
    <property type="project" value="InterPro"/>
</dbReference>
<dbReference type="InterPro" id="IPR051677">
    <property type="entry name" value="AfsR-DnrI-RedD_regulator"/>
</dbReference>
<evidence type="ECO:0000259" key="6">
    <source>
        <dbReference type="PROSITE" id="PS51755"/>
    </source>
</evidence>
<accession>A0A6F8XLM2</accession>
<dbReference type="GO" id="GO:0003677">
    <property type="term" value="F:DNA binding"/>
    <property type="evidence" value="ECO:0007669"/>
    <property type="project" value="UniProtKB-UniRule"/>
</dbReference>
<dbReference type="Proteomes" id="UP000502508">
    <property type="component" value="Chromosome"/>
</dbReference>
<dbReference type="Pfam" id="PF00486">
    <property type="entry name" value="Trans_reg_C"/>
    <property type="match status" value="1"/>
</dbReference>
<dbReference type="Pfam" id="PF00931">
    <property type="entry name" value="NB-ARC"/>
    <property type="match status" value="1"/>
</dbReference>
<feature type="domain" description="OmpR/PhoB-type" evidence="6">
    <location>
        <begin position="1"/>
        <end position="96"/>
    </location>
</feature>
<keyword evidence="2" id="KW-0805">Transcription regulation</keyword>
<dbReference type="InterPro" id="IPR002182">
    <property type="entry name" value="NB-ARC"/>
</dbReference>
<dbReference type="InterPro" id="IPR005158">
    <property type="entry name" value="BTAD"/>
</dbReference>
<dbReference type="PRINTS" id="PR00364">
    <property type="entry name" value="DISEASERSIST"/>
</dbReference>
<feature type="DNA-binding region" description="OmpR/PhoB-type" evidence="5">
    <location>
        <begin position="1"/>
        <end position="96"/>
    </location>
</feature>
<dbReference type="SMART" id="SM00862">
    <property type="entry name" value="Trans_reg_C"/>
    <property type="match status" value="1"/>
</dbReference>
<dbReference type="SUPFAM" id="SSF46894">
    <property type="entry name" value="C-terminal effector domain of the bipartite response regulators"/>
    <property type="match status" value="1"/>
</dbReference>
<proteinExistence type="inferred from homology"/>
<dbReference type="InterPro" id="IPR016032">
    <property type="entry name" value="Sig_transdc_resp-reg_C-effctor"/>
</dbReference>
<dbReference type="InterPro" id="IPR036388">
    <property type="entry name" value="WH-like_DNA-bd_sf"/>
</dbReference>
<dbReference type="CDD" id="cd15831">
    <property type="entry name" value="BTAD"/>
    <property type="match status" value="1"/>
</dbReference>
<reference evidence="7 8" key="2">
    <citation type="submission" date="2020-03" db="EMBL/GenBank/DDBJ databases">
        <authorList>
            <person name="Ichikawa N."/>
            <person name="Kimura A."/>
            <person name="Kitahashi Y."/>
            <person name="Uohara A."/>
        </authorList>
    </citation>
    <scope>NUCLEOTIDE SEQUENCE [LARGE SCALE GENOMIC DNA]</scope>
    <source>
        <strain evidence="7 8">NBRC 107702</strain>
    </source>
</reference>
<dbReference type="InterPro" id="IPR011990">
    <property type="entry name" value="TPR-like_helical_dom_sf"/>
</dbReference>
<evidence type="ECO:0000256" key="3">
    <source>
        <dbReference type="ARBA" id="ARBA00023125"/>
    </source>
</evidence>
<dbReference type="Gene3D" id="1.25.40.10">
    <property type="entry name" value="Tetratricopeptide repeat domain"/>
    <property type="match status" value="1"/>
</dbReference>
<dbReference type="PANTHER" id="PTHR35807">
    <property type="entry name" value="TRANSCRIPTIONAL REGULATOR REDD-RELATED"/>
    <property type="match status" value="1"/>
</dbReference>
<evidence type="ECO:0000256" key="2">
    <source>
        <dbReference type="ARBA" id="ARBA00023015"/>
    </source>
</evidence>
<dbReference type="KEGG" id="pfla:Pflav_010910"/>
<dbReference type="SUPFAM" id="SSF52540">
    <property type="entry name" value="P-loop containing nucleoside triphosphate hydrolases"/>
    <property type="match status" value="1"/>
</dbReference>
<dbReference type="InterPro" id="IPR027417">
    <property type="entry name" value="P-loop_NTPase"/>
</dbReference>
<dbReference type="EMBL" id="AP022870">
    <property type="protein sequence ID" value="BCB74681.1"/>
    <property type="molecule type" value="Genomic_DNA"/>
</dbReference>
<dbReference type="RefSeq" id="WP_173034142.1">
    <property type="nucleotide sequence ID" value="NZ_AP022870.1"/>
</dbReference>
<dbReference type="PANTHER" id="PTHR35807:SF1">
    <property type="entry name" value="TRANSCRIPTIONAL REGULATOR REDD"/>
    <property type="match status" value="1"/>
</dbReference>
<organism evidence="7 8">
    <name type="scientific">Phytohabitans flavus</name>
    <dbReference type="NCBI Taxonomy" id="1076124"/>
    <lineage>
        <taxon>Bacteria</taxon>
        <taxon>Bacillati</taxon>
        <taxon>Actinomycetota</taxon>
        <taxon>Actinomycetes</taxon>
        <taxon>Micromonosporales</taxon>
        <taxon>Micromonosporaceae</taxon>
    </lineage>
</organism>
<dbReference type="PROSITE" id="PS51755">
    <property type="entry name" value="OMPR_PHOB"/>
    <property type="match status" value="1"/>
</dbReference>